<feature type="binding site" evidence="6">
    <location>
        <position position="147"/>
    </location>
    <ligand>
        <name>Mg(2+)</name>
        <dbReference type="ChEBI" id="CHEBI:18420"/>
        <label>1</label>
    </ligand>
</feature>
<comment type="cofactor">
    <cofactor evidence="6">
        <name>Mg(2+)</name>
        <dbReference type="ChEBI" id="CHEBI:18420"/>
    </cofactor>
    <cofactor evidence="6">
        <name>Mn(2+)</name>
        <dbReference type="ChEBI" id="CHEBI:29035"/>
    </cofactor>
    <text evidence="6">Probably binds two magnesium or manganese ions per subunit.</text>
</comment>
<evidence type="ECO:0000256" key="7">
    <source>
        <dbReference type="PIRSR" id="PIRSR604808-3"/>
    </source>
</evidence>
<evidence type="ECO:0000256" key="4">
    <source>
        <dbReference type="ARBA" id="ARBA00022842"/>
    </source>
</evidence>
<dbReference type="GO" id="GO:0003906">
    <property type="term" value="F:DNA-(apurinic or apyrimidinic site) endonuclease activity"/>
    <property type="evidence" value="ECO:0007669"/>
    <property type="project" value="TreeGrafter"/>
</dbReference>
<feature type="active site" description="Proton donor/acceptor" evidence="5">
    <location>
        <position position="145"/>
    </location>
</feature>
<feature type="site" description="Transition state stabilizer" evidence="7">
    <location>
        <position position="147"/>
    </location>
</feature>
<dbReference type="InterPro" id="IPR004808">
    <property type="entry name" value="AP_endonuc_1"/>
</dbReference>
<keyword evidence="3" id="KW-0378">Hydrolase</keyword>
<dbReference type="SUPFAM" id="SSF56219">
    <property type="entry name" value="DNase I-like"/>
    <property type="match status" value="1"/>
</dbReference>
<comment type="similarity">
    <text evidence="1">Belongs to the DNA repair enzymes AP/ExoA family.</text>
</comment>
<feature type="binding site" evidence="6">
    <location>
        <position position="7"/>
    </location>
    <ligand>
        <name>Mg(2+)</name>
        <dbReference type="ChEBI" id="CHEBI:18420"/>
        <label>1</label>
    </ligand>
</feature>
<name>D6GVT9_PARA5</name>
<feature type="binding site" evidence="6">
    <location>
        <position position="145"/>
    </location>
    <ligand>
        <name>Mg(2+)</name>
        <dbReference type="ChEBI" id="CHEBI:18420"/>
        <label>1</label>
    </ligand>
</feature>
<gene>
    <name evidence="9" type="ORF">BJBARM5_0606</name>
</gene>
<dbReference type="InterPro" id="IPR005135">
    <property type="entry name" value="Endo/exonuclease/phosphatase"/>
</dbReference>
<reference evidence="9 10" key="1">
    <citation type="journal article" date="2010" name="Proc. Natl. Acad. Sci. U.S.A.">
        <title>Enigmatic, ultrasmall, uncultivated Archaea.</title>
        <authorList>
            <person name="Baker B.J."/>
            <person name="Comolli L.R."/>
            <person name="Dick G.J."/>
            <person name="Hauser L.J."/>
            <person name="Hyatt D."/>
            <person name="Dill B.D."/>
            <person name="Land M.L."/>
            <person name="Verberkmoes N.C."/>
            <person name="Hettich R.L."/>
            <person name="Banfield J.F."/>
        </authorList>
    </citation>
    <scope>NUCLEOTIDE SEQUENCE [LARGE SCALE GENOMIC DNA]</scope>
</reference>
<feature type="domain" description="Endonuclease/exonuclease/phosphatase" evidence="8">
    <location>
        <begin position="4"/>
        <end position="243"/>
    </location>
</feature>
<feature type="active site" description="Proton acceptor" evidence="5">
    <location>
        <position position="243"/>
    </location>
</feature>
<protein>
    <submittedName>
        <fullName evidence="9">Exodeoxyribonuclease III</fullName>
    </submittedName>
</protein>
<feature type="active site" evidence="5">
    <location>
        <position position="106"/>
    </location>
</feature>
<evidence type="ECO:0000259" key="8">
    <source>
        <dbReference type="Pfam" id="PF03372"/>
    </source>
</evidence>
<feature type="binding site" evidence="6">
    <location>
        <position position="36"/>
    </location>
    <ligand>
        <name>Mg(2+)</name>
        <dbReference type="ChEBI" id="CHEBI:18420"/>
        <label>1</label>
    </ligand>
</feature>
<dbReference type="Pfam" id="PF03372">
    <property type="entry name" value="Exo_endo_phos"/>
    <property type="match status" value="1"/>
</dbReference>
<evidence type="ECO:0000313" key="9">
    <source>
        <dbReference type="EMBL" id="EFD92650.1"/>
    </source>
</evidence>
<dbReference type="GO" id="GO:0008311">
    <property type="term" value="F:double-stranded DNA 3'-5' DNA exonuclease activity"/>
    <property type="evidence" value="ECO:0007669"/>
    <property type="project" value="TreeGrafter"/>
</dbReference>
<dbReference type="AlphaFoldDB" id="D6GVT9"/>
<sequence length="251" mass="29402">MKIMSWNVNGLKSVIRKNEIQKELESDIYGAILIQETKTNEIIDTLGKDYFKYYISATSKKGYSGVMTFSKNKPLNVIYGIKNEQFDREGRTLTLEFKDYFLINAYFPNSRRDLSRLDYKIKFNKSILKFMQALRRKKPVIIGGDFNVAHNEIDIARPKSNQGNAGFTSVERKFIDEMIKKGYIDTFRIFNKENGNYTWWTYLYKSARTNNIGWRIDYLFVSNELKKRVKDAGIIKNKIGSDHAPVYIELN</sequence>
<evidence type="ECO:0000256" key="6">
    <source>
        <dbReference type="PIRSR" id="PIRSR604808-2"/>
    </source>
</evidence>
<evidence type="ECO:0000256" key="5">
    <source>
        <dbReference type="PIRSR" id="PIRSR604808-1"/>
    </source>
</evidence>
<feature type="site" description="Important for catalytic activity" evidence="7">
    <location>
        <position position="217"/>
    </location>
</feature>
<dbReference type="PROSITE" id="PS51435">
    <property type="entry name" value="AP_NUCLEASE_F1_4"/>
    <property type="match status" value="1"/>
</dbReference>
<keyword evidence="2 6" id="KW-0479">Metal-binding</keyword>
<dbReference type="CDD" id="cd09073">
    <property type="entry name" value="ExoIII_AP-endo"/>
    <property type="match status" value="1"/>
</dbReference>
<keyword evidence="6" id="KW-0464">Manganese</keyword>
<dbReference type="GO" id="GO:0046872">
    <property type="term" value="F:metal ion binding"/>
    <property type="evidence" value="ECO:0007669"/>
    <property type="project" value="UniProtKB-KW"/>
</dbReference>
<dbReference type="PANTHER" id="PTHR22748">
    <property type="entry name" value="AP ENDONUCLEASE"/>
    <property type="match status" value="1"/>
</dbReference>
<feature type="binding site" evidence="6">
    <location>
        <position position="243"/>
    </location>
    <ligand>
        <name>Mg(2+)</name>
        <dbReference type="ChEBI" id="CHEBI:18420"/>
        <label>1</label>
    </ligand>
</feature>
<dbReference type="Gene3D" id="3.60.10.10">
    <property type="entry name" value="Endonuclease/exonuclease/phosphatase"/>
    <property type="match status" value="1"/>
</dbReference>
<feature type="site" description="Interaction with DNA substrate" evidence="7">
    <location>
        <position position="243"/>
    </location>
</feature>
<proteinExistence type="inferred from homology"/>
<feature type="binding site" evidence="6">
    <location>
        <position position="242"/>
    </location>
    <ligand>
        <name>Mg(2+)</name>
        <dbReference type="ChEBI" id="CHEBI:18420"/>
        <label>1</label>
    </ligand>
</feature>
<dbReference type="EMBL" id="GG745557">
    <property type="protein sequence ID" value="EFD92650.1"/>
    <property type="molecule type" value="Genomic_DNA"/>
</dbReference>
<dbReference type="Proteomes" id="UP000009376">
    <property type="component" value="Unassembled WGS sequence"/>
</dbReference>
<organism evidence="9 10">
    <name type="scientific">Candidatus Parvarchaeum acidophilus ARMAN-5</name>
    <dbReference type="NCBI Taxonomy" id="662762"/>
    <lineage>
        <taxon>Archaea</taxon>
        <taxon>Candidatus Parvarchaeota</taxon>
        <taxon>Candidatus Parvarchaeum</taxon>
    </lineage>
</organism>
<evidence type="ECO:0000256" key="1">
    <source>
        <dbReference type="ARBA" id="ARBA00007092"/>
    </source>
</evidence>
<keyword evidence="4 6" id="KW-0460">Magnesium</keyword>
<accession>D6GVT9</accession>
<evidence type="ECO:0000256" key="2">
    <source>
        <dbReference type="ARBA" id="ARBA00022723"/>
    </source>
</evidence>
<dbReference type="GO" id="GO:0006284">
    <property type="term" value="P:base-excision repair"/>
    <property type="evidence" value="ECO:0007669"/>
    <property type="project" value="TreeGrafter"/>
</dbReference>
<dbReference type="PANTHER" id="PTHR22748:SF6">
    <property type="entry name" value="DNA-(APURINIC OR APYRIMIDINIC SITE) ENDONUCLEASE"/>
    <property type="match status" value="1"/>
</dbReference>
<evidence type="ECO:0000256" key="3">
    <source>
        <dbReference type="ARBA" id="ARBA00022801"/>
    </source>
</evidence>
<dbReference type="NCBIfam" id="TIGR00195">
    <property type="entry name" value="exoDNase_III"/>
    <property type="match status" value="1"/>
</dbReference>
<dbReference type="NCBIfam" id="TIGR00633">
    <property type="entry name" value="xth"/>
    <property type="match status" value="1"/>
</dbReference>
<evidence type="ECO:0000313" key="10">
    <source>
        <dbReference type="Proteomes" id="UP000009376"/>
    </source>
</evidence>
<dbReference type="GO" id="GO:0008081">
    <property type="term" value="F:phosphoric diester hydrolase activity"/>
    <property type="evidence" value="ECO:0007669"/>
    <property type="project" value="TreeGrafter"/>
</dbReference>
<dbReference type="InterPro" id="IPR036691">
    <property type="entry name" value="Endo/exonu/phosph_ase_sf"/>
</dbReference>